<sequence>MADNVTNHRVRELERKVAGLQTQVQILHSLRDTDNKKHDRQIRDLEINAAVSKGVPKKEVAKIFKLSPGRISQLTRRSA</sequence>
<protein>
    <submittedName>
        <fullName evidence="1">Uncharacterized protein</fullName>
    </submittedName>
</protein>
<dbReference type="EMBL" id="JAZDCT010000038">
    <property type="protein sequence ID" value="MEE1890470.1"/>
    <property type="molecule type" value="Genomic_DNA"/>
</dbReference>
<organism evidence="1 2">
    <name type="scientific">Pseudomonas carassii</name>
    <dbReference type="NCBI Taxonomy" id="3115855"/>
    <lineage>
        <taxon>Bacteria</taxon>
        <taxon>Pseudomonadati</taxon>
        <taxon>Pseudomonadota</taxon>
        <taxon>Gammaproteobacteria</taxon>
        <taxon>Pseudomonadales</taxon>
        <taxon>Pseudomonadaceae</taxon>
        <taxon>Pseudomonas</taxon>
    </lineage>
</organism>
<keyword evidence="2" id="KW-1185">Reference proteome</keyword>
<evidence type="ECO:0000313" key="1">
    <source>
        <dbReference type="EMBL" id="MEE1890470.1"/>
    </source>
</evidence>
<reference evidence="1" key="1">
    <citation type="submission" date="2024-01" db="EMBL/GenBank/DDBJ databases">
        <title>Unpublished Manusciprt.</title>
        <authorList>
            <person name="Duman M."/>
            <person name="Valdes E.G."/>
            <person name="Ajmi N."/>
            <person name="Altun S."/>
            <person name="Saticioglu I.B."/>
        </authorList>
    </citation>
    <scope>NUCLEOTIDE SEQUENCE</scope>
    <source>
        <strain evidence="1">137P</strain>
    </source>
</reference>
<proteinExistence type="predicted"/>
<accession>A0ABU7HH56</accession>
<comment type="caution">
    <text evidence="1">The sequence shown here is derived from an EMBL/GenBank/DDBJ whole genome shotgun (WGS) entry which is preliminary data.</text>
</comment>
<name>A0ABU7HH56_9PSED</name>
<evidence type="ECO:0000313" key="2">
    <source>
        <dbReference type="Proteomes" id="UP001354227"/>
    </source>
</evidence>
<gene>
    <name evidence="1" type="ORF">V0R62_22635</name>
</gene>
<dbReference type="RefSeq" id="WP_197866685.1">
    <property type="nucleotide sequence ID" value="NZ_JAZDCT010000038.1"/>
</dbReference>
<dbReference type="Proteomes" id="UP001354227">
    <property type="component" value="Unassembled WGS sequence"/>
</dbReference>